<reference evidence="1 2" key="1">
    <citation type="journal article" date="2013" name="PLoS ONE">
        <title>Predicting the Proteins of Angomonas deanei, Strigomonas culicis and Their Respective Endosymbionts Reveals New Aspects of the Trypanosomatidae Family.</title>
        <authorList>
            <person name="Motta M.C."/>
            <person name="Martins A.C."/>
            <person name="de Souza S.S."/>
            <person name="Catta-Preta C.M."/>
            <person name="Silva R."/>
            <person name="Klein C.C."/>
            <person name="de Almeida L.G."/>
            <person name="de Lima Cunha O."/>
            <person name="Ciapina L.P."/>
            <person name="Brocchi M."/>
            <person name="Colabardini A.C."/>
            <person name="de Araujo Lima B."/>
            <person name="Machado C.R."/>
            <person name="de Almeida Soares C.M."/>
            <person name="Probst C.M."/>
            <person name="de Menezes C.B."/>
            <person name="Thompson C.E."/>
            <person name="Bartholomeu D.C."/>
            <person name="Gradia D.F."/>
            <person name="Pavoni D.P."/>
            <person name="Grisard E.C."/>
            <person name="Fantinatti-Garboggini F."/>
            <person name="Marchini F.K."/>
            <person name="Rodrigues-Luiz G.F."/>
            <person name="Wagner G."/>
            <person name="Goldman G.H."/>
            <person name="Fietto J.L."/>
            <person name="Elias M.C."/>
            <person name="Goldman M.H."/>
            <person name="Sagot M.F."/>
            <person name="Pereira M."/>
            <person name="Stoco P.H."/>
            <person name="de Mendonca-Neto R.P."/>
            <person name="Teixeira S.M."/>
            <person name="Maciel T.E."/>
            <person name="de Oliveira Mendes T.A."/>
            <person name="Urmenyi T.P."/>
            <person name="de Souza W."/>
            <person name="Schenkman S."/>
            <person name="de Vasconcelos A.T."/>
        </authorList>
    </citation>
    <scope>NUCLEOTIDE SEQUENCE [LARGE SCALE GENOMIC DNA]</scope>
</reference>
<dbReference type="OrthoDB" id="270586at2759"/>
<dbReference type="EMBL" id="ATMH01008426">
    <property type="protein sequence ID" value="EPY21939.1"/>
    <property type="molecule type" value="Genomic_DNA"/>
</dbReference>
<proteinExistence type="predicted"/>
<accession>S9TZA5</accession>
<comment type="caution">
    <text evidence="1">The sequence shown here is derived from an EMBL/GenBank/DDBJ whole genome shotgun (WGS) entry which is preliminary data.</text>
</comment>
<keyword evidence="2" id="KW-1185">Reference proteome</keyword>
<evidence type="ECO:0000313" key="1">
    <source>
        <dbReference type="EMBL" id="EPY21939.1"/>
    </source>
</evidence>
<name>S9TZA5_9TRYP</name>
<gene>
    <name evidence="1" type="ORF">STCU_08426</name>
</gene>
<sequence length="280" mass="30757">MSQPSPLSYKEIAHTVEDYLTKCDRVKGWHLDATEPISDDVVNYFPFAEQKNVGVHLSYRSSALNLLTKCAVSVNPSSWFRFLPTFEYNWARDNIAQTIEFACSSTTLKYTASHPVFHAEVHSLLADGGSGSAAVSTCLTKDALLGMEVHYDPRRSGLKDFTVLAVQNGCPAFSQGDILAKYSFLRGLGLHLRVPVSSYLDAAVISESQRFIVGCQGRSPCGAKMLFNINVSDATSTITAIRNVQDMWKVTLTCTRPLTTSSCVRPSVGVRFTNEDVPVD</sequence>
<evidence type="ECO:0000313" key="2">
    <source>
        <dbReference type="Proteomes" id="UP000015354"/>
    </source>
</evidence>
<organism evidence="1 2">
    <name type="scientific">Strigomonas culicis</name>
    <dbReference type="NCBI Taxonomy" id="28005"/>
    <lineage>
        <taxon>Eukaryota</taxon>
        <taxon>Discoba</taxon>
        <taxon>Euglenozoa</taxon>
        <taxon>Kinetoplastea</taxon>
        <taxon>Metakinetoplastina</taxon>
        <taxon>Trypanosomatida</taxon>
        <taxon>Trypanosomatidae</taxon>
        <taxon>Strigomonadinae</taxon>
        <taxon>Strigomonas</taxon>
    </lineage>
</organism>
<protein>
    <submittedName>
        <fullName evidence="1">Uncharacterized protein</fullName>
    </submittedName>
</protein>
<dbReference type="Proteomes" id="UP000015354">
    <property type="component" value="Unassembled WGS sequence"/>
</dbReference>
<dbReference type="AlphaFoldDB" id="S9TZA5"/>